<keyword evidence="5" id="KW-1185">Reference proteome</keyword>
<name>A0A917NJF4_9BACL</name>
<dbReference type="Proteomes" id="UP000637695">
    <property type="component" value="Unassembled WGS sequence"/>
</dbReference>
<feature type="transmembrane region" description="Helical" evidence="3">
    <location>
        <begin position="32"/>
        <end position="52"/>
    </location>
</feature>
<dbReference type="PANTHER" id="PTHR30135:SF3">
    <property type="entry name" value="GLUCONEOGENESIS FACTOR-RELATED"/>
    <property type="match status" value="1"/>
</dbReference>
<proteinExistence type="inferred from homology"/>
<dbReference type="EMBL" id="BMOY01000018">
    <property type="protein sequence ID" value="GGJ05773.1"/>
    <property type="molecule type" value="Genomic_DNA"/>
</dbReference>
<evidence type="ECO:0000256" key="1">
    <source>
        <dbReference type="ARBA" id="ARBA00022490"/>
    </source>
</evidence>
<dbReference type="InterPro" id="IPR002882">
    <property type="entry name" value="CofD"/>
</dbReference>
<evidence type="ECO:0000313" key="5">
    <source>
        <dbReference type="Proteomes" id="UP000637695"/>
    </source>
</evidence>
<sequence>MRQWWLIAWTAGCFGCGILAASVGWHRRPDDYAVLGGVVLLLALLLLAHGWWRETVETRRRTREMARRPRIVAIGGGTGLSVILRGLKEFPVDLTAVVTVADDGGSSGRLRSDLAMPPPGDIRNCLVALADTEPLLERLLQFRFPAGEGLAGHSFGNLFLAAMTHIMGDFESAIRETSRVLAVRGRVLPAVREDVKLRAILEDGSVVEGESNIPKAGKRIERVELVPADARPLPEVLQAIQEADAIVVGPGSLYTSVLPNLLVPGLADAIAASQAKKIYVCNVMTQPGETDHFTASQHVEVIYRHVGRRLFDYILVNAASLPEEALAKYRAQNAHPVFVDIEALARLGLRVIARNFVHYATYARHDSRLIAEQVVSLIGYERRKEERSWLRQA</sequence>
<feature type="transmembrane region" description="Helical" evidence="3">
    <location>
        <begin position="6"/>
        <end position="25"/>
    </location>
</feature>
<dbReference type="InterPro" id="IPR010119">
    <property type="entry name" value="Gluconeogen_factor"/>
</dbReference>
<dbReference type="PANTHER" id="PTHR30135">
    <property type="entry name" value="UNCHARACTERIZED PROTEIN YVCK-RELATED"/>
    <property type="match status" value="1"/>
</dbReference>
<comment type="function">
    <text evidence="2">Required for morphogenesis under gluconeogenic growth conditions.</text>
</comment>
<dbReference type="InterPro" id="IPR038136">
    <property type="entry name" value="CofD-like_dom_sf"/>
</dbReference>
<comment type="caution">
    <text evidence="4">The sequence shown here is derived from an EMBL/GenBank/DDBJ whole genome shotgun (WGS) entry which is preliminary data.</text>
</comment>
<comment type="similarity">
    <text evidence="2">Belongs to the gluconeogenesis factor family.</text>
</comment>
<dbReference type="SUPFAM" id="SSF142338">
    <property type="entry name" value="CofD-like"/>
    <property type="match status" value="1"/>
</dbReference>
<keyword evidence="3" id="KW-1133">Transmembrane helix</keyword>
<dbReference type="CDD" id="cd07187">
    <property type="entry name" value="YvcK_like"/>
    <property type="match status" value="1"/>
</dbReference>
<keyword evidence="1 2" id="KW-0963">Cytoplasm</keyword>
<dbReference type="GO" id="GO:0005737">
    <property type="term" value="C:cytoplasm"/>
    <property type="evidence" value="ECO:0007669"/>
    <property type="project" value="UniProtKB-SubCell"/>
</dbReference>
<reference evidence="4" key="2">
    <citation type="submission" date="2020-09" db="EMBL/GenBank/DDBJ databases">
        <authorList>
            <person name="Sun Q."/>
            <person name="Ohkuma M."/>
        </authorList>
    </citation>
    <scope>NUCLEOTIDE SEQUENCE</scope>
    <source>
        <strain evidence="4">JCM 18487</strain>
    </source>
</reference>
<accession>A0A917NJF4</accession>
<dbReference type="NCBIfam" id="TIGR01826">
    <property type="entry name" value="CofD_related"/>
    <property type="match status" value="1"/>
</dbReference>
<gene>
    <name evidence="4" type="primary">mgfK</name>
    <name evidence="4" type="ORF">GCM10010885_13650</name>
</gene>
<comment type="subcellular location">
    <subcellularLocation>
        <location evidence="2">Cytoplasm</location>
    </subcellularLocation>
</comment>
<dbReference type="GO" id="GO:0043743">
    <property type="term" value="F:LPPG:FO 2-phospho-L-lactate transferase activity"/>
    <property type="evidence" value="ECO:0007669"/>
    <property type="project" value="InterPro"/>
</dbReference>
<dbReference type="HAMAP" id="MF_00973">
    <property type="entry name" value="Gluconeogen_factor"/>
    <property type="match status" value="1"/>
</dbReference>
<organism evidence="4 5">
    <name type="scientific">Alicyclobacillus cellulosilyticus</name>
    <dbReference type="NCBI Taxonomy" id="1003997"/>
    <lineage>
        <taxon>Bacteria</taxon>
        <taxon>Bacillati</taxon>
        <taxon>Bacillota</taxon>
        <taxon>Bacilli</taxon>
        <taxon>Bacillales</taxon>
        <taxon>Alicyclobacillaceae</taxon>
        <taxon>Alicyclobacillus</taxon>
    </lineage>
</organism>
<dbReference type="GO" id="GO:0008360">
    <property type="term" value="P:regulation of cell shape"/>
    <property type="evidence" value="ECO:0007669"/>
    <property type="project" value="UniProtKB-UniRule"/>
</dbReference>
<evidence type="ECO:0000256" key="2">
    <source>
        <dbReference type="HAMAP-Rule" id="MF_00973"/>
    </source>
</evidence>
<dbReference type="AlphaFoldDB" id="A0A917NJF4"/>
<dbReference type="Gene3D" id="3.40.50.10680">
    <property type="entry name" value="CofD-like domains"/>
    <property type="match status" value="1"/>
</dbReference>
<protein>
    <recommendedName>
        <fullName evidence="2">Gluconeogenesis factor</fullName>
    </recommendedName>
</protein>
<dbReference type="Pfam" id="PF01933">
    <property type="entry name" value="CofD"/>
    <property type="match status" value="1"/>
</dbReference>
<keyword evidence="3" id="KW-0472">Membrane</keyword>
<keyword evidence="3" id="KW-0812">Transmembrane</keyword>
<evidence type="ECO:0000313" key="4">
    <source>
        <dbReference type="EMBL" id="GGJ05773.1"/>
    </source>
</evidence>
<reference evidence="4" key="1">
    <citation type="journal article" date="2014" name="Int. J. Syst. Evol. Microbiol.">
        <title>Complete genome sequence of Corynebacterium casei LMG S-19264T (=DSM 44701T), isolated from a smear-ripened cheese.</title>
        <authorList>
            <consortium name="US DOE Joint Genome Institute (JGI-PGF)"/>
            <person name="Walter F."/>
            <person name="Albersmeier A."/>
            <person name="Kalinowski J."/>
            <person name="Ruckert C."/>
        </authorList>
    </citation>
    <scope>NUCLEOTIDE SEQUENCE</scope>
    <source>
        <strain evidence="4">JCM 18487</strain>
    </source>
</reference>
<evidence type="ECO:0000256" key="3">
    <source>
        <dbReference type="SAM" id="Phobius"/>
    </source>
</evidence>